<name>A0A5J4TIE0_9EUKA</name>
<proteinExistence type="predicted"/>
<dbReference type="InterPro" id="IPR011010">
    <property type="entry name" value="DNA_brk_join_enz"/>
</dbReference>
<evidence type="ECO:0000313" key="3">
    <source>
        <dbReference type="EMBL" id="KAA6357265.1"/>
    </source>
</evidence>
<reference evidence="3 4" key="1">
    <citation type="submission" date="2019-03" db="EMBL/GenBank/DDBJ databases">
        <title>Single cell metagenomics reveals metabolic interactions within the superorganism composed of flagellate Streblomastix strix and complex community of Bacteroidetes bacteria on its surface.</title>
        <authorList>
            <person name="Treitli S.C."/>
            <person name="Kolisko M."/>
            <person name="Husnik F."/>
            <person name="Keeling P."/>
            <person name="Hampl V."/>
        </authorList>
    </citation>
    <scope>NUCLEOTIDE SEQUENCE [LARGE SCALE GENOMIC DNA]</scope>
    <source>
        <strain evidence="3">ST1C</strain>
    </source>
</reference>
<dbReference type="GO" id="GO:0015074">
    <property type="term" value="P:DNA integration"/>
    <property type="evidence" value="ECO:0007669"/>
    <property type="project" value="InterPro"/>
</dbReference>
<dbReference type="InterPro" id="IPR002104">
    <property type="entry name" value="Integrase_catalytic"/>
</dbReference>
<keyword evidence="1" id="KW-0233">DNA recombination</keyword>
<evidence type="ECO:0000256" key="1">
    <source>
        <dbReference type="ARBA" id="ARBA00023172"/>
    </source>
</evidence>
<dbReference type="Pfam" id="PF00589">
    <property type="entry name" value="Phage_integrase"/>
    <property type="match status" value="1"/>
</dbReference>
<dbReference type="SUPFAM" id="SSF56349">
    <property type="entry name" value="DNA breaking-rejoining enzymes"/>
    <property type="match status" value="1"/>
</dbReference>
<gene>
    <name evidence="3" type="ORF">EZS28_047208</name>
</gene>
<dbReference type="AlphaFoldDB" id="A0A5J4TIE0"/>
<evidence type="ECO:0000313" key="4">
    <source>
        <dbReference type="Proteomes" id="UP000324800"/>
    </source>
</evidence>
<organism evidence="3 4">
    <name type="scientific">Streblomastix strix</name>
    <dbReference type="NCBI Taxonomy" id="222440"/>
    <lineage>
        <taxon>Eukaryota</taxon>
        <taxon>Metamonada</taxon>
        <taxon>Preaxostyla</taxon>
        <taxon>Oxymonadida</taxon>
        <taxon>Streblomastigidae</taxon>
        <taxon>Streblomastix</taxon>
    </lineage>
</organism>
<sequence>ETWRKRRVGLTPLADLTEINHIPLQSLLSDKADIELVNALTWRKSQGGDKLKQILKNMKLHCSVTLSKFSKMKVEINYLQSKHTIDEQQQTAMVLIVAFSGARMTELVLIKEKEMIQEPTFISFKTQTSKRNVVIDHAIKFYNRNSESYPVKALKQWLNDKRKQGLTNDPIWWNLRKNIQATPDFCSHQLTAIIKRASVPDQYSGSTIRHAMMTRLRDAGASQAEINAFTRHSLTSNVVDAYYYRPVDKDLASQFIINEKSQLRQQSAMDMPKTL</sequence>
<protein>
    <recommendedName>
        <fullName evidence="2">Tyr recombinase domain-containing protein</fullName>
    </recommendedName>
</protein>
<feature type="non-terminal residue" evidence="3">
    <location>
        <position position="1"/>
    </location>
</feature>
<dbReference type="Proteomes" id="UP000324800">
    <property type="component" value="Unassembled WGS sequence"/>
</dbReference>
<dbReference type="Gene3D" id="1.10.443.10">
    <property type="entry name" value="Intergrase catalytic core"/>
    <property type="match status" value="1"/>
</dbReference>
<dbReference type="PROSITE" id="PS51898">
    <property type="entry name" value="TYR_RECOMBINASE"/>
    <property type="match status" value="1"/>
</dbReference>
<dbReference type="EMBL" id="SNRW01031682">
    <property type="protein sequence ID" value="KAA6357265.1"/>
    <property type="molecule type" value="Genomic_DNA"/>
</dbReference>
<dbReference type="InterPro" id="IPR013762">
    <property type="entry name" value="Integrase-like_cat_sf"/>
</dbReference>
<comment type="caution">
    <text evidence="3">The sequence shown here is derived from an EMBL/GenBank/DDBJ whole genome shotgun (WGS) entry which is preliminary data.</text>
</comment>
<accession>A0A5J4TIE0</accession>
<dbReference type="GO" id="GO:0006310">
    <property type="term" value="P:DNA recombination"/>
    <property type="evidence" value="ECO:0007669"/>
    <property type="project" value="UniProtKB-KW"/>
</dbReference>
<evidence type="ECO:0000259" key="2">
    <source>
        <dbReference type="PROSITE" id="PS51898"/>
    </source>
</evidence>
<feature type="domain" description="Tyr recombinase" evidence="2">
    <location>
        <begin position="67"/>
        <end position="256"/>
    </location>
</feature>
<dbReference type="GO" id="GO:0003677">
    <property type="term" value="F:DNA binding"/>
    <property type="evidence" value="ECO:0007669"/>
    <property type="project" value="InterPro"/>
</dbReference>